<dbReference type="PANTHER" id="PTHR24321">
    <property type="entry name" value="DEHYDROGENASES, SHORT CHAIN"/>
    <property type="match status" value="1"/>
</dbReference>
<evidence type="ECO:0000313" key="4">
    <source>
        <dbReference type="Proteomes" id="UP001305779"/>
    </source>
</evidence>
<dbReference type="Pfam" id="PF13561">
    <property type="entry name" value="adh_short_C2"/>
    <property type="match status" value="1"/>
</dbReference>
<protein>
    <submittedName>
        <fullName evidence="3">Uncharacterized protein</fullName>
    </submittedName>
</protein>
<name>A0ABR0EES5_ZASCE</name>
<evidence type="ECO:0000313" key="3">
    <source>
        <dbReference type="EMBL" id="KAK4499766.1"/>
    </source>
</evidence>
<dbReference type="PANTHER" id="PTHR24321:SF12">
    <property type="entry name" value="SHORT-CHAIN DEHYDROGENASE_REDUCTASE FAMILY, PUTATIVE (AFU_ORTHOLOGUE AFUA_5G14340)-RELATED"/>
    <property type="match status" value="1"/>
</dbReference>
<dbReference type="Gene3D" id="3.40.50.720">
    <property type="entry name" value="NAD(P)-binding Rossmann-like Domain"/>
    <property type="match status" value="1"/>
</dbReference>
<evidence type="ECO:0000256" key="2">
    <source>
        <dbReference type="ARBA" id="ARBA00023002"/>
    </source>
</evidence>
<sequence length="270" mass="29094">MAFPGVTVIVGAASGIGRATAQLFVKRGCTKIVIGDVSTKGLSETKQQLLQVNPKAEVVDESCDVTSEDSVNHFFGQVNSNFGRIDHACNVAGVLMPGTSPEFSAKDFDTQFNINARGMWLCQRAELIQLLKQEPIYPSGSPSPIRGTIANVASMASLRVYDNLPSYCSSKFAILGFTKADAMRYGREHIRINAVCPGVIKTPLLGEVRDDDTTNIAEMTKEMALGRQGRPEEVAEGLYWLSSPQSSFVTGISLPVNGGKSLKRVFKGAD</sequence>
<keyword evidence="2" id="KW-0560">Oxidoreductase</keyword>
<dbReference type="PRINTS" id="PR00080">
    <property type="entry name" value="SDRFAMILY"/>
</dbReference>
<dbReference type="SUPFAM" id="SSF51735">
    <property type="entry name" value="NAD(P)-binding Rossmann-fold domains"/>
    <property type="match status" value="1"/>
</dbReference>
<accession>A0ABR0EES5</accession>
<dbReference type="CDD" id="cd05233">
    <property type="entry name" value="SDR_c"/>
    <property type="match status" value="1"/>
</dbReference>
<evidence type="ECO:0000256" key="1">
    <source>
        <dbReference type="ARBA" id="ARBA00006484"/>
    </source>
</evidence>
<keyword evidence="4" id="KW-1185">Reference proteome</keyword>
<organism evidence="3 4">
    <name type="scientific">Zasmidium cellare</name>
    <name type="common">Wine cellar mold</name>
    <name type="synonym">Racodium cellare</name>
    <dbReference type="NCBI Taxonomy" id="395010"/>
    <lineage>
        <taxon>Eukaryota</taxon>
        <taxon>Fungi</taxon>
        <taxon>Dikarya</taxon>
        <taxon>Ascomycota</taxon>
        <taxon>Pezizomycotina</taxon>
        <taxon>Dothideomycetes</taxon>
        <taxon>Dothideomycetidae</taxon>
        <taxon>Mycosphaerellales</taxon>
        <taxon>Mycosphaerellaceae</taxon>
        <taxon>Zasmidium</taxon>
    </lineage>
</organism>
<dbReference type="PRINTS" id="PR00081">
    <property type="entry name" value="GDHRDH"/>
</dbReference>
<comment type="similarity">
    <text evidence="1">Belongs to the short-chain dehydrogenases/reductases (SDR) family.</text>
</comment>
<dbReference type="InterPro" id="IPR036291">
    <property type="entry name" value="NAD(P)-bd_dom_sf"/>
</dbReference>
<dbReference type="EMBL" id="JAXOVC010000006">
    <property type="protein sequence ID" value="KAK4499766.1"/>
    <property type="molecule type" value="Genomic_DNA"/>
</dbReference>
<proteinExistence type="inferred from homology"/>
<dbReference type="InterPro" id="IPR002347">
    <property type="entry name" value="SDR_fam"/>
</dbReference>
<gene>
    <name evidence="3" type="ORF">PRZ48_007952</name>
</gene>
<reference evidence="3 4" key="1">
    <citation type="journal article" date="2023" name="G3 (Bethesda)">
        <title>A chromosome-level genome assembly of Zasmidium syzygii isolated from banana leaves.</title>
        <authorList>
            <person name="van Westerhoven A.C."/>
            <person name="Mehrabi R."/>
            <person name="Talebi R."/>
            <person name="Steentjes M.B.F."/>
            <person name="Corcolon B."/>
            <person name="Chong P.A."/>
            <person name="Kema G.H.J."/>
            <person name="Seidl M.F."/>
        </authorList>
    </citation>
    <scope>NUCLEOTIDE SEQUENCE [LARGE SCALE GENOMIC DNA]</scope>
    <source>
        <strain evidence="3 4">P124</strain>
    </source>
</reference>
<dbReference type="Proteomes" id="UP001305779">
    <property type="component" value="Unassembled WGS sequence"/>
</dbReference>
<comment type="caution">
    <text evidence="3">The sequence shown here is derived from an EMBL/GenBank/DDBJ whole genome shotgun (WGS) entry which is preliminary data.</text>
</comment>